<dbReference type="STRING" id="1314778.A0A5C3NM10"/>
<sequence>MSDSDSSQAEPAKHWPAPTAQLSAARAFIRECAASSAPTLLLPDKDTDGLCSGLITYLTLTHLGLPPSLISVHFPAKGSNIHAAPERERIAKYGARYVIATDQGSRGGPALVDDRATKTLIMDHHWSTEFPEGAMVCSAAQCPPVATASTLAYVVCTGMLGGGEKGRKVKEQLDWLCAMGTMGDLGTSFKWEAPFPDMRECFKRWTKKTLGEAIALLNAPRRSAAYDVETAWRALLNSTTPKEIVNPESSKDVGRLFVARAEVKSETDRCARKPPMFSGDGRIALIRISSEAQIHPLIATRWSSSLKGPRLEVVMCANDGYNAGMTNFACRVAKSRKAAAGEGATDIIAILKEYASRIPGLRELMGDDFARGHKEASGGIVLTEHFERLWELMANAEREEGGPPTKKRKTGKESPAQKNTLEGWLRKA</sequence>
<organism evidence="3 4">
    <name type="scientific">Polyporus arcularius HHB13444</name>
    <dbReference type="NCBI Taxonomy" id="1314778"/>
    <lineage>
        <taxon>Eukaryota</taxon>
        <taxon>Fungi</taxon>
        <taxon>Dikarya</taxon>
        <taxon>Basidiomycota</taxon>
        <taxon>Agaricomycotina</taxon>
        <taxon>Agaricomycetes</taxon>
        <taxon>Polyporales</taxon>
        <taxon>Polyporaceae</taxon>
        <taxon>Polyporus</taxon>
    </lineage>
</organism>
<dbReference type="Gene3D" id="3.90.1640.30">
    <property type="match status" value="1"/>
</dbReference>
<dbReference type="InParanoid" id="A0A5C3NM10"/>
<protein>
    <submittedName>
        <fullName evidence="3">DHH phosphoesterase</fullName>
    </submittedName>
</protein>
<gene>
    <name evidence="3" type="ORF">K466DRAFT_560454</name>
</gene>
<feature type="region of interest" description="Disordered" evidence="1">
    <location>
        <begin position="395"/>
        <end position="428"/>
    </location>
</feature>
<dbReference type="Pfam" id="PF01368">
    <property type="entry name" value="DHH"/>
    <property type="match status" value="1"/>
</dbReference>
<dbReference type="PANTHER" id="PTHR30255">
    <property type="entry name" value="SINGLE-STRANDED-DNA-SPECIFIC EXONUCLEASE RECJ"/>
    <property type="match status" value="1"/>
</dbReference>
<dbReference type="PANTHER" id="PTHR30255:SF2">
    <property type="entry name" value="SINGLE-STRANDED-DNA-SPECIFIC EXONUCLEASE RECJ"/>
    <property type="match status" value="1"/>
</dbReference>
<keyword evidence="4" id="KW-1185">Reference proteome</keyword>
<dbReference type="EMBL" id="ML212473">
    <property type="protein sequence ID" value="TFK78536.1"/>
    <property type="molecule type" value="Genomic_DNA"/>
</dbReference>
<evidence type="ECO:0000313" key="4">
    <source>
        <dbReference type="Proteomes" id="UP000308197"/>
    </source>
</evidence>
<dbReference type="InterPro" id="IPR001667">
    <property type="entry name" value="DDH_dom"/>
</dbReference>
<dbReference type="GO" id="GO:0004527">
    <property type="term" value="F:exonuclease activity"/>
    <property type="evidence" value="ECO:0007669"/>
    <property type="project" value="UniProtKB-KW"/>
</dbReference>
<evidence type="ECO:0000259" key="2">
    <source>
        <dbReference type="Pfam" id="PF01368"/>
    </source>
</evidence>
<evidence type="ECO:0000313" key="3">
    <source>
        <dbReference type="EMBL" id="TFK78536.1"/>
    </source>
</evidence>
<name>A0A5C3NM10_9APHY</name>
<dbReference type="InterPro" id="IPR051673">
    <property type="entry name" value="SSDNA_exonuclease_RecJ"/>
</dbReference>
<accession>A0A5C3NM10</accession>
<dbReference type="InterPro" id="IPR038763">
    <property type="entry name" value="DHH_sf"/>
</dbReference>
<feature type="domain" description="DDH" evidence="2">
    <location>
        <begin position="43"/>
        <end position="181"/>
    </location>
</feature>
<dbReference type="Proteomes" id="UP000308197">
    <property type="component" value="Unassembled WGS sequence"/>
</dbReference>
<evidence type="ECO:0000256" key="1">
    <source>
        <dbReference type="SAM" id="MobiDB-lite"/>
    </source>
</evidence>
<dbReference type="SUPFAM" id="SSF64182">
    <property type="entry name" value="DHH phosphoesterases"/>
    <property type="match status" value="1"/>
</dbReference>
<proteinExistence type="predicted"/>
<dbReference type="AlphaFoldDB" id="A0A5C3NM10"/>
<reference evidence="3 4" key="1">
    <citation type="journal article" date="2019" name="Nat. Ecol. Evol.">
        <title>Megaphylogeny resolves global patterns of mushroom evolution.</title>
        <authorList>
            <person name="Varga T."/>
            <person name="Krizsan K."/>
            <person name="Foldi C."/>
            <person name="Dima B."/>
            <person name="Sanchez-Garcia M."/>
            <person name="Sanchez-Ramirez S."/>
            <person name="Szollosi G.J."/>
            <person name="Szarkandi J.G."/>
            <person name="Papp V."/>
            <person name="Albert L."/>
            <person name="Andreopoulos W."/>
            <person name="Angelini C."/>
            <person name="Antonin V."/>
            <person name="Barry K.W."/>
            <person name="Bougher N.L."/>
            <person name="Buchanan P."/>
            <person name="Buyck B."/>
            <person name="Bense V."/>
            <person name="Catcheside P."/>
            <person name="Chovatia M."/>
            <person name="Cooper J."/>
            <person name="Damon W."/>
            <person name="Desjardin D."/>
            <person name="Finy P."/>
            <person name="Geml J."/>
            <person name="Haridas S."/>
            <person name="Hughes K."/>
            <person name="Justo A."/>
            <person name="Karasinski D."/>
            <person name="Kautmanova I."/>
            <person name="Kiss B."/>
            <person name="Kocsube S."/>
            <person name="Kotiranta H."/>
            <person name="LaButti K.M."/>
            <person name="Lechner B.E."/>
            <person name="Liimatainen K."/>
            <person name="Lipzen A."/>
            <person name="Lukacs Z."/>
            <person name="Mihaltcheva S."/>
            <person name="Morgado L.N."/>
            <person name="Niskanen T."/>
            <person name="Noordeloos M.E."/>
            <person name="Ohm R.A."/>
            <person name="Ortiz-Santana B."/>
            <person name="Ovrebo C."/>
            <person name="Racz N."/>
            <person name="Riley R."/>
            <person name="Savchenko A."/>
            <person name="Shiryaev A."/>
            <person name="Soop K."/>
            <person name="Spirin V."/>
            <person name="Szebenyi C."/>
            <person name="Tomsovsky M."/>
            <person name="Tulloss R.E."/>
            <person name="Uehling J."/>
            <person name="Grigoriev I.V."/>
            <person name="Vagvolgyi C."/>
            <person name="Papp T."/>
            <person name="Martin F.M."/>
            <person name="Miettinen O."/>
            <person name="Hibbett D.S."/>
            <person name="Nagy L.G."/>
        </authorList>
    </citation>
    <scope>NUCLEOTIDE SEQUENCE [LARGE SCALE GENOMIC DNA]</scope>
    <source>
        <strain evidence="3 4">HHB13444</strain>
    </source>
</reference>